<dbReference type="InterPro" id="IPR001841">
    <property type="entry name" value="Znf_RING"/>
</dbReference>
<dbReference type="InterPro" id="IPR013083">
    <property type="entry name" value="Znf_RING/FYVE/PHD"/>
</dbReference>
<evidence type="ECO:0000256" key="1">
    <source>
        <dbReference type="ARBA" id="ARBA00004123"/>
    </source>
</evidence>
<evidence type="ECO:0000256" key="7">
    <source>
        <dbReference type="SAM" id="SignalP"/>
    </source>
</evidence>
<comment type="caution">
    <text evidence="9">The sequence shown here is derived from an EMBL/GenBank/DDBJ whole genome shotgun (WGS) entry which is preliminary data.</text>
</comment>
<evidence type="ECO:0000256" key="4">
    <source>
        <dbReference type="ARBA" id="ARBA00022833"/>
    </source>
</evidence>
<gene>
    <name evidence="9" type="ORF">GpartN1_g7617.t1</name>
</gene>
<evidence type="ECO:0000313" key="10">
    <source>
        <dbReference type="Proteomes" id="UP001061958"/>
    </source>
</evidence>
<dbReference type="AlphaFoldDB" id="A0A9C7Q6P8"/>
<sequence>MFEPESCCFIPLSIVNSLFTCCLCGGYWRQATTICDCLHTFCKTCIYRYIQQQGRCPRCWSKLSPRNEPWIYAQEDKRLQEILQAILPQIKEDVEEFETVYLQSAKENTEQEPTTVLNPQEDTQTTGKATDWCFVQLSPLPGSTQPQLRKPVLRVSADITIRLLKQYLQLKLNHSGNSEFEVYSGYDMLPSTVHIRSMLKDNNLIVCLFYA</sequence>
<keyword evidence="7" id="KW-0732">Signal</keyword>
<dbReference type="Gene3D" id="3.10.20.90">
    <property type="entry name" value="Phosphatidylinositol 3-kinase Catalytic Subunit, Chain A, domain 1"/>
    <property type="match status" value="1"/>
</dbReference>
<keyword evidence="5" id="KW-0539">Nucleus</keyword>
<keyword evidence="3 6" id="KW-0863">Zinc-finger</keyword>
<dbReference type="GO" id="GO:0008270">
    <property type="term" value="F:zinc ion binding"/>
    <property type="evidence" value="ECO:0007669"/>
    <property type="project" value="UniProtKB-KW"/>
</dbReference>
<feature type="chain" id="PRO_5039542042" description="RING-type domain-containing protein" evidence="7">
    <location>
        <begin position="25"/>
        <end position="211"/>
    </location>
</feature>
<dbReference type="PANTHER" id="PTHR45893">
    <property type="entry name" value="POLYCOMB GROUP RING FINGER PROTEIN"/>
    <property type="match status" value="1"/>
</dbReference>
<dbReference type="EMBL" id="BQMJ01000075">
    <property type="protein sequence ID" value="GJQ15826.1"/>
    <property type="molecule type" value="Genomic_DNA"/>
</dbReference>
<dbReference type="Proteomes" id="UP001061958">
    <property type="component" value="Unassembled WGS sequence"/>
</dbReference>
<evidence type="ECO:0000256" key="5">
    <source>
        <dbReference type="ARBA" id="ARBA00023242"/>
    </source>
</evidence>
<accession>A0A9C7Q6P8</accession>
<dbReference type="OrthoDB" id="1305878at2759"/>
<evidence type="ECO:0000256" key="3">
    <source>
        <dbReference type="ARBA" id="ARBA00022771"/>
    </source>
</evidence>
<evidence type="ECO:0000256" key="2">
    <source>
        <dbReference type="ARBA" id="ARBA00022723"/>
    </source>
</evidence>
<dbReference type="Pfam" id="PF13923">
    <property type="entry name" value="zf-C3HC4_2"/>
    <property type="match status" value="1"/>
</dbReference>
<comment type="subcellular location">
    <subcellularLocation>
        <location evidence="1">Nucleus</location>
    </subcellularLocation>
</comment>
<feature type="signal peptide" evidence="7">
    <location>
        <begin position="1"/>
        <end position="24"/>
    </location>
</feature>
<dbReference type="SUPFAM" id="SSF57850">
    <property type="entry name" value="RING/U-box"/>
    <property type="match status" value="1"/>
</dbReference>
<dbReference type="Gene3D" id="3.30.40.10">
    <property type="entry name" value="Zinc/RING finger domain, C3HC4 (zinc finger)"/>
    <property type="match status" value="1"/>
</dbReference>
<dbReference type="GO" id="GO:0005634">
    <property type="term" value="C:nucleus"/>
    <property type="evidence" value="ECO:0007669"/>
    <property type="project" value="UniProtKB-SubCell"/>
</dbReference>
<keyword evidence="2" id="KW-0479">Metal-binding</keyword>
<feature type="domain" description="RING-type" evidence="8">
    <location>
        <begin position="21"/>
        <end position="59"/>
    </location>
</feature>
<reference evidence="9" key="1">
    <citation type="journal article" date="2022" name="Proc. Natl. Acad. Sci. U.S.A.">
        <title>Life cycle and functional genomics of the unicellular red alga Galdieria for elucidating algal and plant evolution and industrial use.</title>
        <authorList>
            <person name="Hirooka S."/>
            <person name="Itabashi T."/>
            <person name="Ichinose T.M."/>
            <person name="Onuma R."/>
            <person name="Fujiwara T."/>
            <person name="Yamashita S."/>
            <person name="Jong L.W."/>
            <person name="Tomita R."/>
            <person name="Iwane A.H."/>
            <person name="Miyagishima S.Y."/>
        </authorList>
    </citation>
    <scope>NUCLEOTIDE SEQUENCE</scope>
    <source>
        <strain evidence="9">NBRC 102759</strain>
    </source>
</reference>
<dbReference type="PROSITE" id="PS50089">
    <property type="entry name" value="ZF_RING_2"/>
    <property type="match status" value="1"/>
</dbReference>
<dbReference type="InterPro" id="IPR051507">
    <property type="entry name" value="PcG_RING_finger"/>
</dbReference>
<keyword evidence="4" id="KW-0862">Zinc</keyword>
<keyword evidence="10" id="KW-1185">Reference proteome</keyword>
<evidence type="ECO:0000313" key="9">
    <source>
        <dbReference type="EMBL" id="GJQ15826.1"/>
    </source>
</evidence>
<dbReference type="PROSITE" id="PS00518">
    <property type="entry name" value="ZF_RING_1"/>
    <property type="match status" value="1"/>
</dbReference>
<reference evidence="9" key="2">
    <citation type="submission" date="2022-01" db="EMBL/GenBank/DDBJ databases">
        <authorList>
            <person name="Hirooka S."/>
            <person name="Miyagishima S.Y."/>
        </authorList>
    </citation>
    <scope>NUCLEOTIDE SEQUENCE</scope>
    <source>
        <strain evidence="9">NBRC 102759</strain>
    </source>
</reference>
<proteinExistence type="predicted"/>
<protein>
    <recommendedName>
        <fullName evidence="8">RING-type domain-containing protein</fullName>
    </recommendedName>
</protein>
<dbReference type="InterPro" id="IPR017907">
    <property type="entry name" value="Znf_RING_CS"/>
</dbReference>
<evidence type="ECO:0000256" key="6">
    <source>
        <dbReference type="PROSITE-ProRule" id="PRU00175"/>
    </source>
</evidence>
<organism evidence="9 10">
    <name type="scientific">Galdieria partita</name>
    <dbReference type="NCBI Taxonomy" id="83374"/>
    <lineage>
        <taxon>Eukaryota</taxon>
        <taxon>Rhodophyta</taxon>
        <taxon>Bangiophyceae</taxon>
        <taxon>Galdieriales</taxon>
        <taxon>Galdieriaceae</taxon>
        <taxon>Galdieria</taxon>
    </lineage>
</organism>
<name>A0A9C7Q6P8_9RHOD</name>
<evidence type="ECO:0000259" key="8">
    <source>
        <dbReference type="PROSITE" id="PS50089"/>
    </source>
</evidence>